<dbReference type="RefSeq" id="WP_111738464.1">
    <property type="nucleotide sequence ID" value="NZ_CAMITG010000002.1"/>
</dbReference>
<dbReference type="Gene3D" id="3.40.50.360">
    <property type="match status" value="1"/>
</dbReference>
<dbReference type="InterPro" id="IPR003680">
    <property type="entry name" value="Flavodoxin_fold"/>
</dbReference>
<dbReference type="GO" id="GO:0010181">
    <property type="term" value="F:FMN binding"/>
    <property type="evidence" value="ECO:0007669"/>
    <property type="project" value="TreeGrafter"/>
</dbReference>
<dbReference type="EMBL" id="CP065673">
    <property type="protein sequence ID" value="QPS20819.1"/>
    <property type="molecule type" value="Genomic_DNA"/>
</dbReference>
<evidence type="ECO:0000313" key="3">
    <source>
        <dbReference type="EMBL" id="QPS20819.1"/>
    </source>
</evidence>
<organism evidence="4 5">
    <name type="scientific">Serratia plymuthica</name>
    <dbReference type="NCBI Taxonomy" id="82996"/>
    <lineage>
        <taxon>Bacteria</taxon>
        <taxon>Pseudomonadati</taxon>
        <taxon>Pseudomonadota</taxon>
        <taxon>Gammaproteobacteria</taxon>
        <taxon>Enterobacterales</taxon>
        <taxon>Yersiniaceae</taxon>
        <taxon>Serratia</taxon>
    </lineage>
</organism>
<protein>
    <submittedName>
        <fullName evidence="4">General stress protein 14</fullName>
        <ecNumber evidence="4">1.6.99.-</ecNumber>
    </submittedName>
    <submittedName>
        <fullName evidence="3">NAD(P)H-dependent oxidoreductase</fullName>
    </submittedName>
</protein>
<dbReference type="InterPro" id="IPR046980">
    <property type="entry name" value="KefG/KefF"/>
</dbReference>
<name>A0A2X4UN06_SERPL</name>
<reference evidence="4 5" key="1">
    <citation type="submission" date="2018-06" db="EMBL/GenBank/DDBJ databases">
        <authorList>
            <consortium name="Pathogen Informatics"/>
            <person name="Doyle S."/>
        </authorList>
    </citation>
    <scope>NUCLEOTIDE SEQUENCE [LARGE SCALE GENOMIC DNA]</scope>
    <source>
        <strain evidence="4 5">NCTC12961</strain>
    </source>
</reference>
<reference evidence="3 6" key="2">
    <citation type="submission" date="2020-12" db="EMBL/GenBank/DDBJ databases">
        <title>FDA dAtabase for Regulatory Grade micrObial Sequences (FDA-ARGOS): Supporting development and validation of Infectious Disease Dx tests.</title>
        <authorList>
            <person name="Sproer C."/>
            <person name="Gronow S."/>
            <person name="Severitt S."/>
            <person name="Schroder I."/>
            <person name="Tallon L."/>
            <person name="Sadzewicz L."/>
            <person name="Zhao X."/>
            <person name="Boylan J."/>
            <person name="Ott S."/>
            <person name="Bowen H."/>
            <person name="Vavikolanu K."/>
            <person name="Mehta A."/>
            <person name="Aluvathingal J."/>
            <person name="Nadendla S."/>
            <person name="Lowell S."/>
            <person name="Myers T."/>
            <person name="Yan Y."/>
            <person name="Sichtig H."/>
        </authorList>
    </citation>
    <scope>NUCLEOTIDE SEQUENCE [LARGE SCALE GENOMIC DNA]</scope>
    <source>
        <strain evidence="3 6">FDAARGOS_907</strain>
    </source>
</reference>
<sequence length="184" mass="21509">MKTLVVVAHPDIENSMINKAWLTELRKYPDLYTIHELYKVYPDWQFDVEKEQQLIEQHEKIVLQFPVFWFSSPPLLKKWLDDVLTYGWAYGSSSGYKMKDRKVALAVTAGISAKGYSQEGKYKYSLDEILRPFEITVDYVRAKYGSFHAFYGKENTPDAEVEPLNHHDIERSASEYRAFIANLN</sequence>
<dbReference type="Proteomes" id="UP000248897">
    <property type="component" value="Chromosome 1"/>
</dbReference>
<dbReference type="EMBL" id="LS483469">
    <property type="protein sequence ID" value="SQI40121.1"/>
    <property type="molecule type" value="Genomic_DNA"/>
</dbReference>
<dbReference type="Proteomes" id="UP000594967">
    <property type="component" value="Chromosome"/>
</dbReference>
<dbReference type="GO" id="GO:0003955">
    <property type="term" value="F:NAD(P)H dehydrogenase (quinone) activity"/>
    <property type="evidence" value="ECO:0007669"/>
    <property type="project" value="TreeGrafter"/>
</dbReference>
<dbReference type="SUPFAM" id="SSF52218">
    <property type="entry name" value="Flavoproteins"/>
    <property type="match status" value="1"/>
</dbReference>
<evidence type="ECO:0000313" key="5">
    <source>
        <dbReference type="Proteomes" id="UP000248897"/>
    </source>
</evidence>
<keyword evidence="6" id="KW-1185">Reference proteome</keyword>
<dbReference type="InterPro" id="IPR029039">
    <property type="entry name" value="Flavoprotein-like_sf"/>
</dbReference>
<keyword evidence="1 4" id="KW-0560">Oxidoreductase</keyword>
<dbReference type="Pfam" id="PF02525">
    <property type="entry name" value="Flavodoxin_2"/>
    <property type="match status" value="1"/>
</dbReference>
<evidence type="ECO:0000313" key="4">
    <source>
        <dbReference type="EMBL" id="SQI40121.1"/>
    </source>
</evidence>
<feature type="domain" description="Flavodoxin-like fold" evidence="2">
    <location>
        <begin position="1"/>
        <end position="158"/>
    </location>
</feature>
<dbReference type="EC" id="1.6.99.-" evidence="4"/>
<evidence type="ECO:0000313" key="6">
    <source>
        <dbReference type="Proteomes" id="UP000594967"/>
    </source>
</evidence>
<evidence type="ECO:0000256" key="1">
    <source>
        <dbReference type="ARBA" id="ARBA00023002"/>
    </source>
</evidence>
<dbReference type="AlphaFoldDB" id="A0A2X4UN06"/>
<gene>
    <name evidence="4" type="primary">ywrO_2</name>
    <name evidence="3" type="ORF">I6G64_25290</name>
    <name evidence="4" type="ORF">NCTC12961_03041</name>
</gene>
<evidence type="ECO:0000259" key="2">
    <source>
        <dbReference type="Pfam" id="PF02525"/>
    </source>
</evidence>
<dbReference type="PANTHER" id="PTHR47307:SF1">
    <property type="entry name" value="GLUTATHIONE-REGULATED POTASSIUM-EFFLUX SYSTEM ANCILLARY PROTEIN KEFG"/>
    <property type="match status" value="1"/>
</dbReference>
<proteinExistence type="predicted"/>
<dbReference type="GO" id="GO:0009055">
    <property type="term" value="F:electron transfer activity"/>
    <property type="evidence" value="ECO:0007669"/>
    <property type="project" value="TreeGrafter"/>
</dbReference>
<dbReference type="PANTHER" id="PTHR47307">
    <property type="entry name" value="GLUTATHIONE-REGULATED POTASSIUM-EFFLUX SYSTEM ANCILLARY PROTEIN KEFG"/>
    <property type="match status" value="1"/>
</dbReference>
<dbReference type="STRING" id="82996.ADP72_23840"/>
<accession>A0A2X4UN06</accession>